<dbReference type="RefSeq" id="WP_178933531.1">
    <property type="nucleotide sequence ID" value="NZ_JACBAZ010000005.1"/>
</dbReference>
<keyword evidence="1" id="KW-0472">Membrane</keyword>
<keyword evidence="1" id="KW-0812">Transmembrane</keyword>
<protein>
    <submittedName>
        <fullName evidence="2">Uncharacterized protein</fullName>
    </submittedName>
</protein>
<gene>
    <name evidence="2" type="ORF">HW115_14015</name>
</gene>
<keyword evidence="3" id="KW-1185">Reference proteome</keyword>
<proteinExistence type="predicted"/>
<reference evidence="2 3" key="1">
    <citation type="submission" date="2020-07" db="EMBL/GenBank/DDBJ databases">
        <title>Roseicoccus Jingziensis gen. nov., sp. nov., isolated from coastal seawater.</title>
        <authorList>
            <person name="Feng X."/>
        </authorList>
    </citation>
    <scope>NUCLEOTIDE SEQUENCE [LARGE SCALE GENOMIC DNA]</scope>
    <source>
        <strain evidence="2 3">N1E253</strain>
    </source>
</reference>
<organism evidence="2 3">
    <name type="scientific">Oceaniferula marina</name>
    <dbReference type="NCBI Taxonomy" id="2748318"/>
    <lineage>
        <taxon>Bacteria</taxon>
        <taxon>Pseudomonadati</taxon>
        <taxon>Verrucomicrobiota</taxon>
        <taxon>Verrucomicrobiia</taxon>
        <taxon>Verrucomicrobiales</taxon>
        <taxon>Verrucomicrobiaceae</taxon>
        <taxon>Oceaniferula</taxon>
    </lineage>
</organism>
<evidence type="ECO:0000313" key="3">
    <source>
        <dbReference type="Proteomes" id="UP000557872"/>
    </source>
</evidence>
<dbReference type="EMBL" id="JACBAZ010000005">
    <property type="protein sequence ID" value="NWK56735.1"/>
    <property type="molecule type" value="Genomic_DNA"/>
</dbReference>
<accession>A0A851GNM9</accession>
<feature type="transmembrane region" description="Helical" evidence="1">
    <location>
        <begin position="6"/>
        <end position="27"/>
    </location>
</feature>
<dbReference type="Proteomes" id="UP000557872">
    <property type="component" value="Unassembled WGS sequence"/>
</dbReference>
<comment type="caution">
    <text evidence="2">The sequence shown here is derived from an EMBL/GenBank/DDBJ whole genome shotgun (WGS) entry which is preliminary data.</text>
</comment>
<sequence length="140" mass="15477">MKRNTALLLVGLIILAVLGGGGAYYAYRKIQQRKNFEFRYEGKFPVGAQFDVEAFKTMILADENVEDVVEGNDLVAFWELDGPEAAKQRVKSKFSASVANSEVKVRYQDKDKAMAKKILQGLLQGYQNRLKASGGGVPQG</sequence>
<dbReference type="AlphaFoldDB" id="A0A851GNM9"/>
<evidence type="ECO:0000256" key="1">
    <source>
        <dbReference type="SAM" id="Phobius"/>
    </source>
</evidence>
<name>A0A851GNM9_9BACT</name>
<keyword evidence="1" id="KW-1133">Transmembrane helix</keyword>
<evidence type="ECO:0000313" key="2">
    <source>
        <dbReference type="EMBL" id="NWK56735.1"/>
    </source>
</evidence>